<protein>
    <submittedName>
        <fullName evidence="3">Cellulose 1,4-beta-cellobiosidase</fullName>
    </submittedName>
</protein>
<dbReference type="AlphaFoldDB" id="A0A2A6DZ61"/>
<evidence type="ECO:0000313" key="3">
    <source>
        <dbReference type="EMBL" id="PDO10081.1"/>
    </source>
</evidence>
<dbReference type="Gene3D" id="1.50.10.10">
    <property type="match status" value="2"/>
</dbReference>
<dbReference type="PRINTS" id="PR00844">
    <property type="entry name" value="GLHYDRLASE48"/>
</dbReference>
<dbReference type="GO" id="GO:0030248">
    <property type="term" value="F:cellulose binding"/>
    <property type="evidence" value="ECO:0007669"/>
    <property type="project" value="InterPro"/>
</dbReference>
<dbReference type="SMART" id="SM01067">
    <property type="entry name" value="CBM_3"/>
    <property type="match status" value="1"/>
</dbReference>
<dbReference type="InterPro" id="IPR008928">
    <property type="entry name" value="6-hairpin_glycosidase_sf"/>
</dbReference>
<evidence type="ECO:0000256" key="1">
    <source>
        <dbReference type="PIRSR" id="PIRSR600556-1"/>
    </source>
</evidence>
<organism evidence="3 4">
    <name type="scientific">Candidatus Reconcilbacillus cellulovorans</name>
    <dbReference type="NCBI Taxonomy" id="1906605"/>
    <lineage>
        <taxon>Bacteria</taxon>
        <taxon>Bacillati</taxon>
        <taxon>Bacillota</taxon>
        <taxon>Bacilli</taxon>
        <taxon>Bacillales</taxon>
        <taxon>Paenibacillaceae</taxon>
        <taxon>Candidatus Reconcilbacillus</taxon>
    </lineage>
</organism>
<dbReference type="SUPFAM" id="SSF48208">
    <property type="entry name" value="Six-hairpin glycosidases"/>
    <property type="match status" value="1"/>
</dbReference>
<dbReference type="GO" id="GO:0030245">
    <property type="term" value="P:cellulose catabolic process"/>
    <property type="evidence" value="ECO:0007669"/>
    <property type="project" value="InterPro"/>
</dbReference>
<name>A0A2A6DZ61_9BACL</name>
<evidence type="ECO:0000259" key="2">
    <source>
        <dbReference type="PROSITE" id="PS51172"/>
    </source>
</evidence>
<dbReference type="InterPro" id="IPR036966">
    <property type="entry name" value="CBM3_sf"/>
</dbReference>
<dbReference type="Pfam" id="PF00942">
    <property type="entry name" value="CBM_3"/>
    <property type="match status" value="1"/>
</dbReference>
<reference evidence="3 4" key="1">
    <citation type="submission" date="2016-12" db="EMBL/GenBank/DDBJ databases">
        <title>Candidatus Reconcilibacillus cellulovorans genome.</title>
        <authorList>
            <person name="Kolinko S."/>
            <person name="Wu Y.-W."/>
            <person name="Tachea F."/>
            <person name="Denzel E."/>
            <person name="Hiras J."/>
            <person name="Baecker N."/>
            <person name="Chan L.J."/>
            <person name="Eichorst S.A."/>
            <person name="Frey D."/>
            <person name="Adams P.D."/>
            <person name="Pray T."/>
            <person name="Tanjore D."/>
            <person name="Petzold C.J."/>
            <person name="Gladden J.M."/>
            <person name="Simmons B.A."/>
            <person name="Singer S.W."/>
        </authorList>
    </citation>
    <scope>NUCLEOTIDE SEQUENCE [LARGE SCALE GENOMIC DNA]</scope>
    <source>
        <strain evidence="3">JTherm</strain>
    </source>
</reference>
<dbReference type="SUPFAM" id="SSF49384">
    <property type="entry name" value="Carbohydrate-binding domain"/>
    <property type="match status" value="1"/>
</dbReference>
<dbReference type="Gene3D" id="2.60.40.710">
    <property type="entry name" value="Endoglucanase-like"/>
    <property type="match status" value="1"/>
</dbReference>
<dbReference type="InterPro" id="IPR001956">
    <property type="entry name" value="CBM3"/>
</dbReference>
<dbReference type="InterPro" id="IPR000556">
    <property type="entry name" value="Glyco_hydro_48F"/>
</dbReference>
<accession>A0A2A6DZ61</accession>
<feature type="active site" description="Nucleophile" evidence="1">
    <location>
        <position position="268"/>
    </location>
</feature>
<sequence>MESLAWTLLWKKARIIFLAFALVVSAFAGFAVSPRSETAYAQTDPQVFKDRFLQLYNQIKNPANGYFSPEGIPYHSIETLISEAPDYGHMTTSEAFSYWLWLETLYGYFTGDWSKLEQAWTKMEQFIIPNSTEQPTMGSYNPSSPATYAPEHPYPDRYPTLLNNSVPAGQDPLDAELKATYGNNVTYLMHWLLDVDNWYGFGNLLNPSHTATYVNTFQRGEQESVWEAITHPSQDNFRFGKPNEGFVTLFVKDNGTPAQQWRYTAASDADARAIQVMYWAKQLGYNNQTYLDKARKMGDYLRYTLFDKYFQQIGSANDGSPSPGSGKNSAHYLLSWYTAWGGGLGSGGNWAWRIGSSHAHQGYQNPVAAYALSAGGLAPRSATAQTDWATSLQRQLEFYTWLQSSEGAIGGGATNSVGGSYQPYPSGRSTFYGMVYDEAPVYRDPPSNSWFGFQAWSVERVAELYYIWTSSGNTNTQQFQMVKNIVTKWVDWALDYTFVNQRPVTDAQGYFLTSSGSRVLGGNNPQIATVSDPGQFYIPSTLEWQGQPDTWNGYANYTGNPNFHAIAKDPGQDVGVTGNYIKLLTFFAAATKAETGNYTALGSQALNVAEQLLNVLWNFNDGVGIVRPEQRADYFRYFTKEIYFPSGWSGTYGQGNTIPGPGAVPSDPSKGGNGVYISYAELRPKIKQDPKWSYLENLYKTSYNPSTGRWENGVPTFTYHRFWAQVDVATAYAEFARLIGGLGASPTPTPSATPTPTPSAGGNLVVQYRAADTNATDNQLKPHFRIVNRGTTSVPLSELTIRYWYTVDGDKPQVFNCDWAQVGCSNVRGSFVKLTTGRTGADYYIEITFTSGAGSLAAGGSSGDIQVRINKNDWTNYNEANDYSCDPTKTSFADWNRVTLYRNGQLVWGVEP</sequence>
<dbReference type="Proteomes" id="UP000243688">
    <property type="component" value="Unassembled WGS sequence"/>
</dbReference>
<feature type="active site" description="Proton donor" evidence="1">
    <location>
        <position position="94"/>
    </location>
</feature>
<dbReference type="PROSITE" id="PS51172">
    <property type="entry name" value="CBM3"/>
    <property type="match status" value="1"/>
</dbReference>
<dbReference type="EMBL" id="MOXJ01000020">
    <property type="protein sequence ID" value="PDO10081.1"/>
    <property type="molecule type" value="Genomic_DNA"/>
</dbReference>
<feature type="domain" description="CBM3" evidence="2">
    <location>
        <begin position="760"/>
        <end position="912"/>
    </location>
</feature>
<dbReference type="InterPro" id="IPR012341">
    <property type="entry name" value="6hp_glycosidase-like_sf"/>
</dbReference>
<dbReference type="GO" id="GO:0008810">
    <property type="term" value="F:cellulase activity"/>
    <property type="evidence" value="ECO:0007669"/>
    <property type="project" value="InterPro"/>
</dbReference>
<dbReference type="Pfam" id="PF02011">
    <property type="entry name" value="Glyco_hydro_48"/>
    <property type="match status" value="2"/>
</dbReference>
<gene>
    <name evidence="3" type="ORF">BLM47_09175</name>
</gene>
<comment type="caution">
    <text evidence="3">The sequence shown here is derived from an EMBL/GenBank/DDBJ whole genome shotgun (WGS) entry which is preliminary data.</text>
</comment>
<evidence type="ECO:0000313" key="4">
    <source>
        <dbReference type="Proteomes" id="UP000243688"/>
    </source>
</evidence>
<dbReference type="InterPro" id="IPR008965">
    <property type="entry name" value="CBM2/CBM3_carb-bd_dom_sf"/>
</dbReference>
<proteinExistence type="predicted"/>